<gene>
    <name evidence="3" type="ORF">B0181_07795</name>
    <name evidence="4" type="ORF">NCTC10293_01286</name>
</gene>
<evidence type="ECO:0000313" key="3">
    <source>
        <dbReference type="EMBL" id="OOR88610.1"/>
    </source>
</evidence>
<dbReference type="Pfam" id="PF08721">
    <property type="entry name" value="Tn7_Tnp_TnsA_C"/>
    <property type="match status" value="1"/>
</dbReference>
<keyword evidence="4" id="KW-0255">Endonuclease</keyword>
<evidence type="ECO:0000313" key="5">
    <source>
        <dbReference type="Proteomes" id="UP000190435"/>
    </source>
</evidence>
<evidence type="ECO:0000313" key="6">
    <source>
        <dbReference type="Proteomes" id="UP000255279"/>
    </source>
</evidence>
<feature type="domain" description="TnsA endonuclease N-terminal" evidence="2">
    <location>
        <begin position="44"/>
        <end position="126"/>
    </location>
</feature>
<dbReference type="STRING" id="34060.B0181_07795"/>
<proteinExistence type="predicted"/>
<dbReference type="Proteomes" id="UP000190435">
    <property type="component" value="Unassembled WGS sequence"/>
</dbReference>
<dbReference type="Proteomes" id="UP000255279">
    <property type="component" value="Unassembled WGS sequence"/>
</dbReference>
<organism evidence="3 5">
    <name type="scientific">Moraxella caviae</name>
    <dbReference type="NCBI Taxonomy" id="34060"/>
    <lineage>
        <taxon>Bacteria</taxon>
        <taxon>Pseudomonadati</taxon>
        <taxon>Pseudomonadota</taxon>
        <taxon>Gammaproteobacteria</taxon>
        <taxon>Moraxellales</taxon>
        <taxon>Moraxellaceae</taxon>
        <taxon>Moraxella</taxon>
    </lineage>
</organism>
<reference evidence="4 6" key="2">
    <citation type="submission" date="2018-06" db="EMBL/GenBank/DDBJ databases">
        <authorList>
            <consortium name="Pathogen Informatics"/>
            <person name="Doyle S."/>
        </authorList>
    </citation>
    <scope>NUCLEOTIDE SEQUENCE [LARGE SCALE GENOMIC DNA]</scope>
    <source>
        <strain evidence="4 6">NCTC10293</strain>
    </source>
</reference>
<dbReference type="RefSeq" id="WP_078276945.1">
    <property type="nucleotide sequence ID" value="NZ_MUXU01000048.1"/>
</dbReference>
<dbReference type="OrthoDB" id="881413at2"/>
<keyword evidence="4" id="KW-0540">Nuclease</keyword>
<dbReference type="AlphaFoldDB" id="A0A1S9ZYR3"/>
<reference evidence="3 5" key="1">
    <citation type="submission" date="2017-02" db="EMBL/GenBank/DDBJ databases">
        <title>Draft genome sequence of Moraxella caviae CCUG 355 type strain.</title>
        <authorList>
            <person name="Engstrom-Jakobsson H."/>
            <person name="Salva-Serra F."/>
            <person name="Thorell K."/>
            <person name="Gonzales-Siles L."/>
            <person name="Karlsson R."/>
            <person name="Boulund F."/>
            <person name="Engstrand L."/>
            <person name="Moore E."/>
        </authorList>
    </citation>
    <scope>NUCLEOTIDE SEQUENCE [LARGE SCALE GENOMIC DNA]</scope>
    <source>
        <strain evidence="3 5">CCUG 355</strain>
    </source>
</reference>
<dbReference type="InterPro" id="IPR014833">
    <property type="entry name" value="TnsA_N"/>
</dbReference>
<protein>
    <submittedName>
        <fullName evidence="4">TnsA endonuclease N terminal</fullName>
    </submittedName>
</protein>
<evidence type="ECO:0000313" key="4">
    <source>
        <dbReference type="EMBL" id="STZ13708.1"/>
    </source>
</evidence>
<dbReference type="InterPro" id="IPR014832">
    <property type="entry name" value="TnsA_C"/>
</dbReference>
<evidence type="ECO:0000259" key="2">
    <source>
        <dbReference type="Pfam" id="PF08722"/>
    </source>
</evidence>
<dbReference type="GO" id="GO:0004519">
    <property type="term" value="F:endonuclease activity"/>
    <property type="evidence" value="ECO:0007669"/>
    <property type="project" value="UniProtKB-KW"/>
</dbReference>
<keyword evidence="5" id="KW-1185">Reference proteome</keyword>
<dbReference type="EMBL" id="UGQE01000002">
    <property type="protein sequence ID" value="STZ13708.1"/>
    <property type="molecule type" value="Genomic_DNA"/>
</dbReference>
<sequence>MLKQVRKIKPNYRSVTGFVTYKGESIAYESTLERDFLLYHAALPNVIDITPQPISIPFIKNGRTYEYTPDYFVQFKLNDKFKPRSLMVEVKPKEEWQVNWRDWSDKWKAAIAYCNENDFRFSIYDEDRIRHHALDNVNFLSKYKNLAVDRKEINAILQQIEMRGETTVEVILELFFKGDIYRPHGKRVLWHLMSHNLIGFDIWEDITSEKLEIYHVDF</sequence>
<evidence type="ECO:0000259" key="1">
    <source>
        <dbReference type="Pfam" id="PF08721"/>
    </source>
</evidence>
<dbReference type="EMBL" id="MUXU01000048">
    <property type="protein sequence ID" value="OOR88610.1"/>
    <property type="molecule type" value="Genomic_DNA"/>
</dbReference>
<name>A0A1S9ZYR3_9GAMM</name>
<accession>A0A1S9ZYR3</accession>
<keyword evidence="4" id="KW-0378">Hydrolase</keyword>
<dbReference type="Pfam" id="PF08722">
    <property type="entry name" value="Tn7_TnsA-like_N"/>
    <property type="match status" value="1"/>
</dbReference>
<feature type="domain" description="TnsA endonuclease C-terminal" evidence="1">
    <location>
        <begin position="129"/>
        <end position="202"/>
    </location>
</feature>